<dbReference type="EMBL" id="LR797009">
    <property type="protein sequence ID" value="CAB4181616.1"/>
    <property type="molecule type" value="Genomic_DNA"/>
</dbReference>
<evidence type="ECO:0000313" key="1">
    <source>
        <dbReference type="EMBL" id="CAB4169256.1"/>
    </source>
</evidence>
<dbReference type="EMBL" id="LR797259">
    <property type="protein sequence ID" value="CAB4197453.1"/>
    <property type="molecule type" value="Genomic_DNA"/>
</dbReference>
<dbReference type="EMBL" id="LR797361">
    <property type="protein sequence ID" value="CAB4210886.1"/>
    <property type="molecule type" value="Genomic_DNA"/>
</dbReference>
<proteinExistence type="predicted"/>
<evidence type="ECO:0000313" key="2">
    <source>
        <dbReference type="EMBL" id="CAB4176183.1"/>
    </source>
</evidence>
<evidence type="ECO:0000313" key="5">
    <source>
        <dbReference type="EMBL" id="CAB4210886.1"/>
    </source>
</evidence>
<evidence type="ECO:0000313" key="4">
    <source>
        <dbReference type="EMBL" id="CAB4197453.1"/>
    </source>
</evidence>
<name>A0A6J5PWG2_9CAUD</name>
<dbReference type="EMBL" id="LR798377">
    <property type="protein sequence ID" value="CAB5227177.1"/>
    <property type="molecule type" value="Genomic_DNA"/>
</dbReference>
<protein>
    <submittedName>
        <fullName evidence="2">Uncharacterized protein</fullName>
    </submittedName>
</protein>
<accession>A0A6J5PWG2</accession>
<evidence type="ECO:0000313" key="6">
    <source>
        <dbReference type="EMBL" id="CAB5227177.1"/>
    </source>
</evidence>
<organism evidence="2">
    <name type="scientific">uncultured Caudovirales phage</name>
    <dbReference type="NCBI Taxonomy" id="2100421"/>
    <lineage>
        <taxon>Viruses</taxon>
        <taxon>Duplodnaviria</taxon>
        <taxon>Heunggongvirae</taxon>
        <taxon>Uroviricota</taxon>
        <taxon>Caudoviricetes</taxon>
        <taxon>Peduoviridae</taxon>
        <taxon>Maltschvirus</taxon>
        <taxon>Maltschvirus maltsch</taxon>
    </lineage>
</organism>
<dbReference type="EMBL" id="LR796838">
    <property type="protein sequence ID" value="CAB4169256.1"/>
    <property type="molecule type" value="Genomic_DNA"/>
</dbReference>
<dbReference type="EMBL" id="LR796942">
    <property type="protein sequence ID" value="CAB4176183.1"/>
    <property type="molecule type" value="Genomic_DNA"/>
</dbReference>
<evidence type="ECO:0000313" key="3">
    <source>
        <dbReference type="EMBL" id="CAB4181616.1"/>
    </source>
</evidence>
<gene>
    <name evidence="3" type="ORF">UFOVP1073_48</name>
    <name evidence="4" type="ORF">UFOVP1308_13</name>
    <name evidence="5" type="ORF">UFOVP1423_56</name>
    <name evidence="6" type="ORF">UFOVP1520_27</name>
    <name evidence="1" type="ORF">UFOVP898_50</name>
    <name evidence="2" type="ORF">UFOVP985_9</name>
</gene>
<reference evidence="2" key="1">
    <citation type="submission" date="2020-05" db="EMBL/GenBank/DDBJ databases">
        <authorList>
            <person name="Chiriac C."/>
            <person name="Salcher M."/>
            <person name="Ghai R."/>
            <person name="Kavagutti S V."/>
        </authorList>
    </citation>
    <scope>NUCLEOTIDE SEQUENCE</scope>
</reference>
<sequence length="117" mass="12241">MAYDSQGTTIVWNGITLGEVVSFEVDLGSAAVTSYSPLNGTNRTKRFVPGDIDPGGVVVSVRSKVAISFSNVGLTGVLSISGPDFSGSWSWAMFTEPKARGTVNGLNEYSVTFKLGG</sequence>